<evidence type="ECO:0000259" key="8">
    <source>
        <dbReference type="Pfam" id="PF01545"/>
    </source>
</evidence>
<dbReference type="RefSeq" id="WP_076176987.1">
    <property type="nucleotide sequence ID" value="NZ_MRTP01000027.1"/>
</dbReference>
<dbReference type="GO" id="GO:0016020">
    <property type="term" value="C:membrane"/>
    <property type="evidence" value="ECO:0007669"/>
    <property type="project" value="UniProtKB-SubCell"/>
</dbReference>
<dbReference type="PANTHER" id="PTHR43840:SF15">
    <property type="entry name" value="MITOCHONDRIAL METAL TRANSPORTER 1-RELATED"/>
    <property type="match status" value="1"/>
</dbReference>
<reference evidence="10 11" key="1">
    <citation type="submission" date="2016-11" db="EMBL/GenBank/DDBJ databases">
        <title>Paenibacillus species isolates.</title>
        <authorList>
            <person name="Beno S.M."/>
        </authorList>
    </citation>
    <scope>NUCLEOTIDE SEQUENCE [LARGE SCALE GENOMIC DNA]</scope>
    <source>
        <strain evidence="10 11">FSL R5-0378</strain>
    </source>
</reference>
<keyword evidence="3" id="KW-0813">Transport</keyword>
<dbReference type="InterPro" id="IPR002524">
    <property type="entry name" value="Cation_efflux"/>
</dbReference>
<organism evidence="10 11">
    <name type="scientific">Paenibacillus rhizosphaerae</name>
    <dbReference type="NCBI Taxonomy" id="297318"/>
    <lineage>
        <taxon>Bacteria</taxon>
        <taxon>Bacillati</taxon>
        <taxon>Bacillota</taxon>
        <taxon>Bacilli</taxon>
        <taxon>Bacillales</taxon>
        <taxon>Paenibacillaceae</taxon>
        <taxon>Paenibacillus</taxon>
    </lineage>
</organism>
<dbReference type="GO" id="GO:0008324">
    <property type="term" value="F:monoatomic cation transmembrane transporter activity"/>
    <property type="evidence" value="ECO:0007669"/>
    <property type="project" value="InterPro"/>
</dbReference>
<evidence type="ECO:0000256" key="1">
    <source>
        <dbReference type="ARBA" id="ARBA00004141"/>
    </source>
</evidence>
<dbReference type="EMBL" id="MRTP01000027">
    <property type="protein sequence ID" value="OMF44215.1"/>
    <property type="molecule type" value="Genomic_DNA"/>
</dbReference>
<dbReference type="InterPro" id="IPR050291">
    <property type="entry name" value="CDF_Transporter"/>
</dbReference>
<dbReference type="Proteomes" id="UP000187172">
    <property type="component" value="Unassembled WGS sequence"/>
</dbReference>
<dbReference type="InterPro" id="IPR058533">
    <property type="entry name" value="Cation_efflux_TM"/>
</dbReference>
<protein>
    <submittedName>
        <fullName evidence="10">Cation-efflux pump</fullName>
    </submittedName>
</protein>
<dbReference type="InterPro" id="IPR027470">
    <property type="entry name" value="Cation_efflux_CTD"/>
</dbReference>
<feature type="transmembrane region" description="Helical" evidence="7">
    <location>
        <begin position="157"/>
        <end position="176"/>
    </location>
</feature>
<feature type="transmembrane region" description="Helical" evidence="7">
    <location>
        <begin position="82"/>
        <end position="103"/>
    </location>
</feature>
<keyword evidence="11" id="KW-1185">Reference proteome</keyword>
<gene>
    <name evidence="10" type="ORF">BK138_34890</name>
</gene>
<dbReference type="PANTHER" id="PTHR43840">
    <property type="entry name" value="MITOCHONDRIAL METAL TRANSPORTER 1-RELATED"/>
    <property type="match status" value="1"/>
</dbReference>
<name>A0A1R1DXC1_9BACL</name>
<dbReference type="Pfam" id="PF01545">
    <property type="entry name" value="Cation_efflux"/>
    <property type="match status" value="1"/>
</dbReference>
<dbReference type="Gene3D" id="1.20.1510.10">
    <property type="entry name" value="Cation efflux protein transmembrane domain"/>
    <property type="match status" value="1"/>
</dbReference>
<feature type="transmembrane region" description="Helical" evidence="7">
    <location>
        <begin position="115"/>
        <end position="137"/>
    </location>
</feature>
<feature type="domain" description="Cation efflux protein cytoplasmic" evidence="9">
    <location>
        <begin position="226"/>
        <end position="296"/>
    </location>
</feature>
<feature type="transmembrane region" description="Helical" evidence="7">
    <location>
        <begin position="182"/>
        <end position="199"/>
    </location>
</feature>
<accession>A0A1R1DXC1</accession>
<evidence type="ECO:0000256" key="6">
    <source>
        <dbReference type="ARBA" id="ARBA00023136"/>
    </source>
</evidence>
<evidence type="ECO:0000256" key="2">
    <source>
        <dbReference type="ARBA" id="ARBA00008114"/>
    </source>
</evidence>
<evidence type="ECO:0000313" key="10">
    <source>
        <dbReference type="EMBL" id="OMF44215.1"/>
    </source>
</evidence>
<dbReference type="InterPro" id="IPR027469">
    <property type="entry name" value="Cation_efflux_TMD_sf"/>
</dbReference>
<evidence type="ECO:0000256" key="4">
    <source>
        <dbReference type="ARBA" id="ARBA00022692"/>
    </source>
</evidence>
<comment type="caution">
    <text evidence="10">The sequence shown here is derived from an EMBL/GenBank/DDBJ whole genome shotgun (WGS) entry which is preliminary data.</text>
</comment>
<dbReference type="AlphaFoldDB" id="A0A1R1DXC1"/>
<evidence type="ECO:0000256" key="7">
    <source>
        <dbReference type="SAM" id="Phobius"/>
    </source>
</evidence>
<dbReference type="SUPFAM" id="SSF160240">
    <property type="entry name" value="Cation efflux protein cytoplasmic domain-like"/>
    <property type="match status" value="1"/>
</dbReference>
<feature type="transmembrane region" description="Helical" evidence="7">
    <location>
        <begin position="12"/>
        <end position="33"/>
    </location>
</feature>
<dbReference type="Gene3D" id="3.30.70.1350">
    <property type="entry name" value="Cation efflux protein, cytoplasmic domain"/>
    <property type="match status" value="1"/>
</dbReference>
<proteinExistence type="inferred from homology"/>
<sequence>MSIERSNPSGTVAWTGIAGELLLALFKGVVGYFTGSKALLGDALYSASDAAGALARRIPWRTSSKLRSAQQSDLRAGRTEPILAILFSVLVLMGGLQIAVAAVRDLASGRVQTPGQFTLIAILVSLAVKEALFQFQYRQSKKQGDGMHTVYADNHRFSLYSSITVLIGVILAMTGSAFHWSMLQYMDSISALIVAALLLRRGYRLIVSSVYGQLVQETEQEDAINFIDTVQRVHGVITVDDLKASEQGHYITIDLKISVNPRITVQEGAEIADRVKKLLMHRFLHVSIVNIQVVPYDPGYPYKSNHHLTDNEQPTLLQ</sequence>
<dbReference type="InterPro" id="IPR036837">
    <property type="entry name" value="Cation_efflux_CTD_sf"/>
</dbReference>
<keyword evidence="5 7" id="KW-1133">Transmembrane helix</keyword>
<evidence type="ECO:0000259" key="9">
    <source>
        <dbReference type="Pfam" id="PF16916"/>
    </source>
</evidence>
<evidence type="ECO:0000256" key="3">
    <source>
        <dbReference type="ARBA" id="ARBA00022448"/>
    </source>
</evidence>
<comment type="similarity">
    <text evidence="2">Belongs to the cation diffusion facilitator (CDF) transporter (TC 2.A.4) family.</text>
</comment>
<dbReference type="Pfam" id="PF16916">
    <property type="entry name" value="ZT_dimer"/>
    <property type="match status" value="1"/>
</dbReference>
<dbReference type="NCBIfam" id="TIGR01297">
    <property type="entry name" value="CDF"/>
    <property type="match status" value="1"/>
</dbReference>
<evidence type="ECO:0000256" key="5">
    <source>
        <dbReference type="ARBA" id="ARBA00022989"/>
    </source>
</evidence>
<dbReference type="STRING" id="297318.BK138_34890"/>
<evidence type="ECO:0000313" key="11">
    <source>
        <dbReference type="Proteomes" id="UP000187172"/>
    </source>
</evidence>
<dbReference type="SUPFAM" id="SSF161111">
    <property type="entry name" value="Cation efflux protein transmembrane domain-like"/>
    <property type="match status" value="1"/>
</dbReference>
<keyword evidence="6 7" id="KW-0472">Membrane</keyword>
<keyword evidence="4 7" id="KW-0812">Transmembrane</keyword>
<comment type="subcellular location">
    <subcellularLocation>
        <location evidence="1">Membrane</location>
        <topology evidence="1">Multi-pass membrane protein</topology>
    </subcellularLocation>
</comment>
<feature type="domain" description="Cation efflux protein transmembrane" evidence="8">
    <location>
        <begin position="16"/>
        <end position="211"/>
    </location>
</feature>